<dbReference type="AlphaFoldDB" id="A0A6G8IFM7"/>
<feature type="transmembrane region" description="Helical" evidence="1">
    <location>
        <begin position="85"/>
        <end position="104"/>
    </location>
</feature>
<dbReference type="EMBL" id="CP049989">
    <property type="protein sequence ID" value="QIM51780.1"/>
    <property type="molecule type" value="Genomic_DNA"/>
</dbReference>
<proteinExistence type="predicted"/>
<feature type="transmembrane region" description="Helical" evidence="1">
    <location>
        <begin position="12"/>
        <end position="32"/>
    </location>
</feature>
<evidence type="ECO:0000313" key="3">
    <source>
        <dbReference type="Proteomes" id="UP000503162"/>
    </source>
</evidence>
<dbReference type="RefSeq" id="WP_166226120.1">
    <property type="nucleotide sequence ID" value="NZ_CP049989.1"/>
</dbReference>
<accession>A0A6G8IFM7</accession>
<reference evidence="2 3" key="1">
    <citation type="submission" date="2020-03" db="EMBL/GenBank/DDBJ databases">
        <title>Hydrogenophaga sp. nov. isolated from cyanobacterial mat.</title>
        <authorList>
            <person name="Thorat V."/>
            <person name="Kirdat K."/>
            <person name="Tiwarekar B."/>
            <person name="Costa E.D."/>
            <person name="Yadav A."/>
        </authorList>
    </citation>
    <scope>NUCLEOTIDE SEQUENCE [LARGE SCALE GENOMIC DNA]</scope>
    <source>
        <strain evidence="2 3">BA0156</strain>
    </source>
</reference>
<feature type="transmembrane region" description="Helical" evidence="1">
    <location>
        <begin position="116"/>
        <end position="136"/>
    </location>
</feature>
<protein>
    <recommendedName>
        <fullName evidence="4">Transmembrane protein</fullName>
    </recommendedName>
</protein>
<evidence type="ECO:0000313" key="2">
    <source>
        <dbReference type="EMBL" id="QIM51780.1"/>
    </source>
</evidence>
<evidence type="ECO:0008006" key="4">
    <source>
        <dbReference type="Google" id="ProtNLM"/>
    </source>
</evidence>
<organism evidence="2 3">
    <name type="scientific">Hydrogenophaga crocea</name>
    <dbReference type="NCBI Taxonomy" id="2716225"/>
    <lineage>
        <taxon>Bacteria</taxon>
        <taxon>Pseudomonadati</taxon>
        <taxon>Pseudomonadota</taxon>
        <taxon>Betaproteobacteria</taxon>
        <taxon>Burkholderiales</taxon>
        <taxon>Comamonadaceae</taxon>
        <taxon>Hydrogenophaga</taxon>
    </lineage>
</organism>
<feature type="transmembrane region" description="Helical" evidence="1">
    <location>
        <begin position="52"/>
        <end position="73"/>
    </location>
</feature>
<dbReference type="Proteomes" id="UP000503162">
    <property type="component" value="Chromosome"/>
</dbReference>
<keyword evidence="1" id="KW-0472">Membrane</keyword>
<keyword evidence="1" id="KW-0812">Transmembrane</keyword>
<keyword evidence="3" id="KW-1185">Reference proteome</keyword>
<evidence type="ECO:0000256" key="1">
    <source>
        <dbReference type="SAM" id="Phobius"/>
    </source>
</evidence>
<keyword evidence="1" id="KW-1133">Transmembrane helix</keyword>
<gene>
    <name evidence="2" type="ORF">G9Q37_06305</name>
</gene>
<dbReference type="KEGG" id="hcz:G9Q37_06305"/>
<sequence>MFAALASHPWAYPMLEVAHIVGIALLLGNLVLIEARVWGFGPALPAEPLARLGLSIAVAGFSLCAVSGLVMFATMPQELLANRVFTAKMALIAVAACNAGLFHARGSLQRLDGPARALMAVSTLLWLLVITCGRWIGYV</sequence>
<name>A0A6G8IFM7_9BURK</name>